<dbReference type="EMBL" id="JABFUD020000014">
    <property type="protein sequence ID" value="KAI5069939.1"/>
    <property type="molecule type" value="Genomic_DNA"/>
</dbReference>
<reference evidence="1" key="1">
    <citation type="submission" date="2021-01" db="EMBL/GenBank/DDBJ databases">
        <title>Adiantum capillus-veneris genome.</title>
        <authorList>
            <person name="Fang Y."/>
            <person name="Liao Q."/>
        </authorList>
    </citation>
    <scope>NUCLEOTIDE SEQUENCE</scope>
    <source>
        <strain evidence="1">H3</strain>
        <tissue evidence="1">Leaf</tissue>
    </source>
</reference>
<organism evidence="1 2">
    <name type="scientific">Adiantum capillus-veneris</name>
    <name type="common">Maidenhair fern</name>
    <dbReference type="NCBI Taxonomy" id="13818"/>
    <lineage>
        <taxon>Eukaryota</taxon>
        <taxon>Viridiplantae</taxon>
        <taxon>Streptophyta</taxon>
        <taxon>Embryophyta</taxon>
        <taxon>Tracheophyta</taxon>
        <taxon>Polypodiopsida</taxon>
        <taxon>Polypodiidae</taxon>
        <taxon>Polypodiales</taxon>
        <taxon>Pteridineae</taxon>
        <taxon>Pteridaceae</taxon>
        <taxon>Vittarioideae</taxon>
        <taxon>Adiantum</taxon>
    </lineage>
</organism>
<keyword evidence="2" id="KW-1185">Reference proteome</keyword>
<protein>
    <submittedName>
        <fullName evidence="1">Uncharacterized protein</fullName>
    </submittedName>
</protein>
<sequence length="122" mass="13473">MWRRGMFDTRILEDNLPIMVDESQGQYGSVAIAFSKILQTDDALSSLGADGVQFLIACIIESYVALADWEALELWLHELQTLRVEHASKAYAGALTTAGHDMNSIHSFDASSYCPQLPPTQP</sequence>
<accession>A0A9D4ZCB6</accession>
<dbReference type="AlphaFoldDB" id="A0A9D4ZCB6"/>
<evidence type="ECO:0000313" key="2">
    <source>
        <dbReference type="Proteomes" id="UP000886520"/>
    </source>
</evidence>
<name>A0A9D4ZCB6_ADICA</name>
<dbReference type="Proteomes" id="UP000886520">
    <property type="component" value="Chromosome 14"/>
</dbReference>
<comment type="caution">
    <text evidence="1">The sequence shown here is derived from an EMBL/GenBank/DDBJ whole genome shotgun (WGS) entry which is preliminary data.</text>
</comment>
<evidence type="ECO:0000313" key="1">
    <source>
        <dbReference type="EMBL" id="KAI5069939.1"/>
    </source>
</evidence>
<proteinExistence type="predicted"/>
<gene>
    <name evidence="1" type="ORF">GOP47_0014282</name>
</gene>